<protein>
    <recommendedName>
        <fullName evidence="10">Lipoyl synthase, mitochondrial</fullName>
        <ecNumber evidence="10">2.8.1.8</ecNumber>
    </recommendedName>
    <alternativeName>
        <fullName evidence="10">Lipoate synthase</fullName>
        <shortName evidence="10">LS</shortName>
        <shortName evidence="10">Lip-syn</shortName>
    </alternativeName>
    <alternativeName>
        <fullName evidence="10">Lipoic acid synthase</fullName>
    </alternativeName>
</protein>
<dbReference type="SFLD" id="SFLDG01058">
    <property type="entry name" value="lipoyl_synthase_like"/>
    <property type="match status" value="1"/>
</dbReference>
<evidence type="ECO:0000256" key="2">
    <source>
        <dbReference type="ARBA" id="ARBA00022485"/>
    </source>
</evidence>
<reference evidence="13" key="3">
    <citation type="submission" date="2021-02" db="UniProtKB">
        <authorList>
            <consortium name="EnsemblMetazoa"/>
        </authorList>
    </citation>
    <scope>IDENTIFICATION</scope>
    <source>
        <strain evidence="13">USDA</strain>
    </source>
</reference>
<dbReference type="GO" id="GO:0016992">
    <property type="term" value="F:lipoate synthase activity"/>
    <property type="evidence" value="ECO:0007669"/>
    <property type="project" value="UniProtKB-UniRule"/>
</dbReference>
<sequence>MAKSIRSKRKRKLRAIKRVRYAEKELARLKQTLGIVDKTKEKKDSSENAMDVVEVPDVPKDANCTVEGNVIEFSLKKEKNKSDSKKENERIGVVFPSEAMKMDVVTLNDIKKLGGYPKWMNQRYIHKMSKIKRRNKNKIKRIQKSNKHVRCGVKTLPESFKKKIAEGPQLDHFLEQQSKDWSDYTGDLKKEKGELKRLRLPPWLKTKIPTGENFSKLKTQLRNLNLHTVCEEARCPNIGECWGGGKYGTATATIMLMGDTCTRGCRFCSVKTSRAPPPLNPLEPVNTASAIAEWGLDYVVLTSVDRDDLPDGGSNHFAETVREIKKRNPNIIVECLVPDFKGSRKEVETIVNSKLDVFAHNIETVEKLTPYVRDRRAKYRQSLDVLSSAKEFNSDLLTKSSIMLGLGETDDEVMETMKDLRTCGVDCLTLGQYMQPTKRHLQVVEYVTPEKFKHWEQVGNDLGFLYTASGPLVRSSYKAGEFFISSIIKQRKTNQ</sequence>
<dbReference type="FunFam" id="3.20.20.70:FF:000036">
    <property type="entry name" value="Lipoyl synthase, mitochondrial"/>
    <property type="match status" value="1"/>
</dbReference>
<dbReference type="GO" id="GO:0046872">
    <property type="term" value="F:metal ion binding"/>
    <property type="evidence" value="ECO:0007669"/>
    <property type="project" value="UniProtKB-KW"/>
</dbReference>
<accession>E0VJV1</accession>
<dbReference type="EMBL" id="DS235229">
    <property type="protein sequence ID" value="EEB13657.1"/>
    <property type="molecule type" value="Genomic_DNA"/>
</dbReference>
<dbReference type="eggNOG" id="KOG2672">
    <property type="taxonomic scope" value="Eukaryota"/>
</dbReference>
<evidence type="ECO:0000256" key="9">
    <source>
        <dbReference type="ARBA" id="ARBA00047326"/>
    </source>
</evidence>
<keyword evidence="14" id="KW-1185">Reference proteome</keyword>
<feature type="binding site" evidence="10">
    <location>
        <position position="476"/>
    </location>
    <ligand>
        <name>[4Fe-4S] cluster</name>
        <dbReference type="ChEBI" id="CHEBI:49883"/>
        <label>1</label>
    </ligand>
</feature>
<dbReference type="OMA" id="HHYLLPQ"/>
<dbReference type="CDD" id="cd01335">
    <property type="entry name" value="Radical_SAM"/>
    <property type="match status" value="1"/>
</dbReference>
<feature type="binding site" evidence="10">
    <location>
        <position position="265"/>
    </location>
    <ligand>
        <name>[4Fe-4S] cluster</name>
        <dbReference type="ChEBI" id="CHEBI:49883"/>
        <label>2</label>
        <note>4Fe-4S-S-AdoMet</note>
    </ligand>
</feature>
<dbReference type="Pfam" id="PF10169">
    <property type="entry name" value="LLPH"/>
    <property type="match status" value="1"/>
</dbReference>
<proteinExistence type="inferred from homology"/>
<comment type="cofactor">
    <cofactor evidence="10">
        <name>[4Fe-4S] cluster</name>
        <dbReference type="ChEBI" id="CHEBI:49883"/>
    </cofactor>
    <text evidence="10">Binds 2 [4Fe-4S] clusters per subunit. One cluster is coordinated with 3 cysteines and an exchangeable S-adenosyl-L-methionine.</text>
</comment>
<keyword evidence="5 10" id="KW-0479">Metal-binding</keyword>
<feature type="binding site" evidence="10">
    <location>
        <position position="268"/>
    </location>
    <ligand>
        <name>[4Fe-4S] cluster</name>
        <dbReference type="ChEBI" id="CHEBI:49883"/>
        <label>2</label>
        <note>4Fe-4S-S-AdoMet</note>
    </ligand>
</feature>
<dbReference type="InParanoid" id="E0VJV1"/>
<dbReference type="PANTHER" id="PTHR10949:SF0">
    <property type="entry name" value="LIPOYL SYNTHASE, MITOCHONDRIAL"/>
    <property type="match status" value="1"/>
</dbReference>
<feature type="domain" description="Radical SAM core" evidence="11">
    <location>
        <begin position="246"/>
        <end position="465"/>
    </location>
</feature>
<reference evidence="12" key="2">
    <citation type="submission" date="2007-04" db="EMBL/GenBank/DDBJ databases">
        <title>The genome of the human body louse.</title>
        <authorList>
            <consortium name="The Human Body Louse Genome Consortium"/>
            <person name="Kirkness E."/>
            <person name="Walenz B."/>
            <person name="Hass B."/>
            <person name="Bruggner R."/>
            <person name="Strausberg R."/>
        </authorList>
    </citation>
    <scope>NUCLEOTIDE SEQUENCE</scope>
    <source>
        <strain evidence="12">USDA</strain>
    </source>
</reference>
<evidence type="ECO:0000256" key="5">
    <source>
        <dbReference type="ARBA" id="ARBA00022723"/>
    </source>
</evidence>
<dbReference type="SFLD" id="SFLDF00271">
    <property type="entry name" value="lipoyl_synthase"/>
    <property type="match status" value="1"/>
</dbReference>
<organism>
    <name type="scientific">Pediculus humanus subsp. corporis</name>
    <name type="common">Body louse</name>
    <dbReference type="NCBI Taxonomy" id="121224"/>
    <lineage>
        <taxon>Eukaryota</taxon>
        <taxon>Metazoa</taxon>
        <taxon>Ecdysozoa</taxon>
        <taxon>Arthropoda</taxon>
        <taxon>Hexapoda</taxon>
        <taxon>Insecta</taxon>
        <taxon>Pterygota</taxon>
        <taxon>Neoptera</taxon>
        <taxon>Paraneoptera</taxon>
        <taxon>Psocodea</taxon>
        <taxon>Troctomorpha</taxon>
        <taxon>Phthiraptera</taxon>
        <taxon>Anoplura</taxon>
        <taxon>Pediculidae</taxon>
        <taxon>Pediculus</taxon>
    </lineage>
</organism>
<dbReference type="InterPro" id="IPR006638">
    <property type="entry name" value="Elp3/MiaA/NifB-like_rSAM"/>
</dbReference>
<dbReference type="Pfam" id="PF16881">
    <property type="entry name" value="LIAS_N"/>
    <property type="match status" value="1"/>
</dbReference>
<dbReference type="Gene3D" id="3.20.20.70">
    <property type="entry name" value="Aldolase class I"/>
    <property type="match status" value="1"/>
</dbReference>
<dbReference type="PROSITE" id="PS51918">
    <property type="entry name" value="RADICAL_SAM"/>
    <property type="match status" value="1"/>
</dbReference>
<dbReference type="NCBIfam" id="NF009544">
    <property type="entry name" value="PRK12928.1"/>
    <property type="match status" value="1"/>
</dbReference>
<feature type="binding site" evidence="10">
    <location>
        <position position="230"/>
    </location>
    <ligand>
        <name>[4Fe-4S] cluster</name>
        <dbReference type="ChEBI" id="CHEBI:49883"/>
        <label>1</label>
    </ligand>
</feature>
<keyword evidence="10" id="KW-0496">Mitochondrion</keyword>
<comment type="similarity">
    <text evidence="10">Belongs to the radical SAM superfamily. Lipoyl synthase family.</text>
</comment>
<comment type="pathway">
    <text evidence="10">Protein modification; protein lipoylation via endogenous pathway; protein N(6)-(lipoyl)lysine from octanoyl-[acyl-carrier-protein]: step 2/2.</text>
</comment>
<dbReference type="InterPro" id="IPR018784">
    <property type="entry name" value="LLPH-like"/>
</dbReference>
<evidence type="ECO:0000313" key="14">
    <source>
        <dbReference type="Proteomes" id="UP000009046"/>
    </source>
</evidence>
<dbReference type="EC" id="2.8.1.8" evidence="10"/>
<feature type="binding site" evidence="10">
    <location>
        <position position="235"/>
    </location>
    <ligand>
        <name>[4Fe-4S] cluster</name>
        <dbReference type="ChEBI" id="CHEBI:49883"/>
        <label>1</label>
    </ligand>
</feature>
<dbReference type="SMART" id="SM00729">
    <property type="entry name" value="Elp3"/>
    <property type="match status" value="1"/>
</dbReference>
<dbReference type="Proteomes" id="UP000009046">
    <property type="component" value="Unassembled WGS sequence"/>
</dbReference>
<dbReference type="SUPFAM" id="SSF102114">
    <property type="entry name" value="Radical SAM enzymes"/>
    <property type="match status" value="1"/>
</dbReference>
<dbReference type="VEuPathDB" id="VectorBase:PHUM250990"/>
<dbReference type="FunCoup" id="E0VJV1">
    <property type="interactions" value="1602"/>
</dbReference>
<name>E0VJV1_PEDHC</name>
<evidence type="ECO:0000256" key="7">
    <source>
        <dbReference type="ARBA" id="ARBA00023014"/>
    </source>
</evidence>
<dbReference type="UniPathway" id="UPA00538">
    <property type="reaction ID" value="UER00593"/>
</dbReference>
<dbReference type="HOGENOM" id="CLU_033144_1_1_1"/>
<comment type="subcellular location">
    <subcellularLocation>
        <location evidence="1 10">Mitochondrion</location>
    </subcellularLocation>
</comment>
<comment type="catalytic activity">
    <reaction evidence="9 10">
        <text>[[Fe-S] cluster scaffold protein carrying a second [4Fe-4S](2+) cluster] + N(6)-octanoyl-L-lysyl-[protein] + 2 oxidized [2Fe-2S]-[ferredoxin] + 2 S-adenosyl-L-methionine + 4 H(+) = [[Fe-S] cluster scaffold protein] + N(6)-[(R)-dihydrolipoyl]-L-lysyl-[protein] + 4 Fe(3+) + 2 hydrogen sulfide + 2 5'-deoxyadenosine + 2 L-methionine + 2 reduced [2Fe-2S]-[ferredoxin]</text>
        <dbReference type="Rhea" id="RHEA:16585"/>
        <dbReference type="Rhea" id="RHEA-COMP:9928"/>
        <dbReference type="Rhea" id="RHEA-COMP:10000"/>
        <dbReference type="Rhea" id="RHEA-COMP:10001"/>
        <dbReference type="Rhea" id="RHEA-COMP:10475"/>
        <dbReference type="Rhea" id="RHEA-COMP:14568"/>
        <dbReference type="Rhea" id="RHEA-COMP:14569"/>
        <dbReference type="ChEBI" id="CHEBI:15378"/>
        <dbReference type="ChEBI" id="CHEBI:17319"/>
        <dbReference type="ChEBI" id="CHEBI:29034"/>
        <dbReference type="ChEBI" id="CHEBI:29919"/>
        <dbReference type="ChEBI" id="CHEBI:33722"/>
        <dbReference type="ChEBI" id="CHEBI:33737"/>
        <dbReference type="ChEBI" id="CHEBI:33738"/>
        <dbReference type="ChEBI" id="CHEBI:57844"/>
        <dbReference type="ChEBI" id="CHEBI:59789"/>
        <dbReference type="ChEBI" id="CHEBI:78809"/>
        <dbReference type="ChEBI" id="CHEBI:83100"/>
        <dbReference type="EC" id="2.8.1.8"/>
    </reaction>
</comment>
<dbReference type="GO" id="GO:0009249">
    <property type="term" value="P:protein lipoylation"/>
    <property type="evidence" value="ECO:0007669"/>
    <property type="project" value="UniProtKB-UniRule"/>
</dbReference>
<dbReference type="RefSeq" id="XP_002426395.1">
    <property type="nucleotide sequence ID" value="XM_002426350.1"/>
</dbReference>
<reference evidence="12" key="1">
    <citation type="submission" date="2007-04" db="EMBL/GenBank/DDBJ databases">
        <title>Annotation of Pediculus humanus corporis strain USDA.</title>
        <authorList>
            <person name="Kirkness E."/>
            <person name="Hannick L."/>
            <person name="Hass B."/>
            <person name="Bruggner R."/>
            <person name="Lawson D."/>
            <person name="Bidwell S."/>
            <person name="Joardar V."/>
            <person name="Caler E."/>
            <person name="Walenz B."/>
            <person name="Inman J."/>
            <person name="Schobel S."/>
            <person name="Galinsky K."/>
            <person name="Amedeo P."/>
            <person name="Strausberg R."/>
        </authorList>
    </citation>
    <scope>NUCLEOTIDE SEQUENCE</scope>
    <source>
        <strain evidence="12">USDA</strain>
    </source>
</reference>
<evidence type="ECO:0000256" key="3">
    <source>
        <dbReference type="ARBA" id="ARBA00022679"/>
    </source>
</evidence>
<dbReference type="AlphaFoldDB" id="E0VJV1"/>
<dbReference type="InterPro" id="IPR007197">
    <property type="entry name" value="rSAM"/>
</dbReference>
<evidence type="ECO:0000256" key="1">
    <source>
        <dbReference type="ARBA" id="ARBA00004173"/>
    </source>
</evidence>
<evidence type="ECO:0000256" key="8">
    <source>
        <dbReference type="ARBA" id="ARBA00034118"/>
    </source>
</evidence>
<evidence type="ECO:0000256" key="10">
    <source>
        <dbReference type="HAMAP-Rule" id="MF_03123"/>
    </source>
</evidence>
<dbReference type="SFLD" id="SFLDS00029">
    <property type="entry name" value="Radical_SAM"/>
    <property type="match status" value="1"/>
</dbReference>
<dbReference type="PANTHER" id="PTHR10949">
    <property type="entry name" value="LIPOYL SYNTHASE"/>
    <property type="match status" value="1"/>
</dbReference>
<evidence type="ECO:0000256" key="6">
    <source>
        <dbReference type="ARBA" id="ARBA00023004"/>
    </source>
</evidence>
<keyword evidence="6 10" id="KW-0408">Iron</keyword>
<evidence type="ECO:0000256" key="4">
    <source>
        <dbReference type="ARBA" id="ARBA00022691"/>
    </source>
</evidence>
<dbReference type="HAMAP" id="MF_00206">
    <property type="entry name" value="Lipoyl_synth"/>
    <property type="match status" value="1"/>
</dbReference>
<dbReference type="InterPro" id="IPR058240">
    <property type="entry name" value="rSAM_sf"/>
</dbReference>
<dbReference type="CTD" id="8235048"/>
<evidence type="ECO:0000313" key="13">
    <source>
        <dbReference type="EnsemblMetazoa" id="PHUM250990-PA"/>
    </source>
</evidence>
<evidence type="ECO:0000259" key="11">
    <source>
        <dbReference type="PROSITE" id="PS51918"/>
    </source>
</evidence>
<dbReference type="NCBIfam" id="NF004019">
    <property type="entry name" value="PRK05481.1"/>
    <property type="match status" value="1"/>
</dbReference>
<evidence type="ECO:0000313" key="12">
    <source>
        <dbReference type="EMBL" id="EEB13657.1"/>
    </source>
</evidence>
<dbReference type="STRING" id="121224.E0VJV1"/>
<dbReference type="GO" id="GO:0005739">
    <property type="term" value="C:mitochondrion"/>
    <property type="evidence" value="ECO:0007669"/>
    <property type="project" value="UniProtKB-SubCell"/>
</dbReference>
<dbReference type="InterPro" id="IPR031691">
    <property type="entry name" value="LIAS_N"/>
</dbReference>
<feature type="binding site" evidence="10">
    <location>
        <position position="241"/>
    </location>
    <ligand>
        <name>[4Fe-4S] cluster</name>
        <dbReference type="ChEBI" id="CHEBI:49883"/>
        <label>1</label>
    </ligand>
</feature>
<keyword evidence="3 10" id="KW-0808">Transferase</keyword>
<dbReference type="InterPro" id="IPR003698">
    <property type="entry name" value="Lipoyl_synth"/>
</dbReference>
<keyword evidence="2 10" id="KW-0004">4Fe-4S</keyword>
<feature type="binding site" evidence="10">
    <location>
        <position position="261"/>
    </location>
    <ligand>
        <name>[4Fe-4S] cluster</name>
        <dbReference type="ChEBI" id="CHEBI:49883"/>
        <label>2</label>
        <note>4Fe-4S-S-AdoMet</note>
    </ligand>
</feature>
<dbReference type="NCBIfam" id="TIGR00510">
    <property type="entry name" value="lipA"/>
    <property type="match status" value="1"/>
</dbReference>
<dbReference type="Pfam" id="PF04055">
    <property type="entry name" value="Radical_SAM"/>
    <property type="match status" value="1"/>
</dbReference>
<dbReference type="GO" id="GO:0051539">
    <property type="term" value="F:4 iron, 4 sulfur cluster binding"/>
    <property type="evidence" value="ECO:0007669"/>
    <property type="project" value="UniProtKB-UniRule"/>
</dbReference>
<dbReference type="KEGG" id="phu:Phum_PHUM250990"/>
<comment type="similarity">
    <text evidence="8">Belongs to the learning-associated protein family.</text>
</comment>
<comment type="function">
    <text evidence="10">Catalyzes the radical-mediated insertion of two sulfur atoms into the C-6 and C-8 positions of the octanoyl moiety bound to the lipoyl domains of lipoate-dependent enzymes, thereby converting the octanoylated domains into lipoylated derivatives.</text>
</comment>
<dbReference type="GeneID" id="8235048"/>
<keyword evidence="7 10" id="KW-0411">Iron-sulfur</keyword>
<dbReference type="OrthoDB" id="3231at2759"/>
<keyword evidence="4 10" id="KW-0949">S-adenosyl-L-methionine</keyword>
<dbReference type="EMBL" id="AAZO01002909">
    <property type="status" value="NOT_ANNOTATED_CDS"/>
    <property type="molecule type" value="Genomic_DNA"/>
</dbReference>
<gene>
    <name evidence="13" type="primary">8235048</name>
    <name evidence="12" type="ORF">Phum_PHUM250990</name>
</gene>
<dbReference type="EnsemblMetazoa" id="PHUM250990-RA">
    <property type="protein sequence ID" value="PHUM250990-PA"/>
    <property type="gene ID" value="PHUM250990"/>
</dbReference>
<dbReference type="InterPro" id="IPR013785">
    <property type="entry name" value="Aldolase_TIM"/>
</dbReference>